<evidence type="ECO:0000313" key="3">
    <source>
        <dbReference type="WBParaSite" id="PSU_v2.g2039.t1"/>
    </source>
</evidence>
<organism evidence="2 3">
    <name type="scientific">Panagrolaimus superbus</name>
    <dbReference type="NCBI Taxonomy" id="310955"/>
    <lineage>
        <taxon>Eukaryota</taxon>
        <taxon>Metazoa</taxon>
        <taxon>Ecdysozoa</taxon>
        <taxon>Nematoda</taxon>
        <taxon>Chromadorea</taxon>
        <taxon>Rhabditida</taxon>
        <taxon>Tylenchina</taxon>
        <taxon>Panagrolaimomorpha</taxon>
        <taxon>Panagrolaimoidea</taxon>
        <taxon>Panagrolaimidae</taxon>
        <taxon>Panagrolaimus</taxon>
    </lineage>
</organism>
<dbReference type="Gene3D" id="2.60.40.640">
    <property type="match status" value="1"/>
</dbReference>
<reference evidence="3" key="1">
    <citation type="submission" date="2022-11" db="UniProtKB">
        <authorList>
            <consortium name="WormBaseParasite"/>
        </authorList>
    </citation>
    <scope>IDENTIFICATION</scope>
</reference>
<evidence type="ECO:0000259" key="1">
    <source>
        <dbReference type="Pfam" id="PF02752"/>
    </source>
</evidence>
<dbReference type="WBParaSite" id="PSU_v2.g2039.t1">
    <property type="protein sequence ID" value="PSU_v2.g2039.t1"/>
    <property type="gene ID" value="PSU_v2.g2039"/>
</dbReference>
<keyword evidence="2" id="KW-1185">Reference proteome</keyword>
<evidence type="ECO:0000313" key="2">
    <source>
        <dbReference type="Proteomes" id="UP000887577"/>
    </source>
</evidence>
<dbReference type="AlphaFoldDB" id="A0A914YLZ2"/>
<dbReference type="InterPro" id="IPR011022">
    <property type="entry name" value="Arrestin_C-like"/>
</dbReference>
<dbReference type="Pfam" id="PF02752">
    <property type="entry name" value="Arrestin_C"/>
    <property type="match status" value="1"/>
</dbReference>
<sequence>MPINVCKKYNVMENPSLLQSKTISNLSLSHKPKLTVPRSVAIIGQPISLLIELENSSYYAIKSIIVGIGMRIIYKGKSKDLHFKENEKTVSKVLWKKEVPFYVSQNNYGIIQQKVPTNNVETETINDSEIKINYCLFVKFFSKQKILCSELSLPITFAKSFLSVLNAPPPPYYVNTCNSDTDIENIDFNLSIHPPTYDDVLSS</sequence>
<name>A0A914YLZ2_9BILA</name>
<protein>
    <submittedName>
        <fullName evidence="3">Arrestin C-terminal-like domain-containing protein</fullName>
    </submittedName>
</protein>
<feature type="domain" description="Arrestin C-terminal-like" evidence="1">
    <location>
        <begin position="33"/>
        <end position="156"/>
    </location>
</feature>
<proteinExistence type="predicted"/>
<dbReference type="Proteomes" id="UP000887577">
    <property type="component" value="Unplaced"/>
</dbReference>
<accession>A0A914YLZ2</accession>
<dbReference type="InterPro" id="IPR014752">
    <property type="entry name" value="Arrestin-like_C"/>
</dbReference>